<dbReference type="SUPFAM" id="SSF52540">
    <property type="entry name" value="P-loop containing nucleoside triphosphate hydrolases"/>
    <property type="match status" value="1"/>
</dbReference>
<accession>A0A1W1BHC8</accession>
<proteinExistence type="predicted"/>
<protein>
    <recommendedName>
        <fullName evidence="1">NACHT domain-containing protein</fullName>
    </recommendedName>
</protein>
<evidence type="ECO:0000259" key="1">
    <source>
        <dbReference type="PROSITE" id="PS50837"/>
    </source>
</evidence>
<dbReference type="EMBL" id="FPHE01000038">
    <property type="protein sequence ID" value="SFV52913.1"/>
    <property type="molecule type" value="Genomic_DNA"/>
</dbReference>
<dbReference type="AlphaFoldDB" id="A0A1W1BHC8"/>
<dbReference type="InterPro" id="IPR007111">
    <property type="entry name" value="NACHT_NTPase"/>
</dbReference>
<sequence length="591" mass="69946">MLIKPNWDNFKAKFSENPQDNFEWFCYLLFSKEYNQPYGTNRYKNQSGIETDPIKVGNEVIGWQSKFYEDTLSTHKEDLLGTLTKTKRDNPNITKIILYTNAEWGQGQGTKEPKAKTETEEKAKELNIELIWRVRSYFESPFVTQEQRDISSYFFELNTKWGLSNYGFIDTLKDRYLNHFNTISLLLDKPKPIDEIFINLAIIKEKKEEDKKEEANKINREALLNSYEEIHKPKEPIEIKELINTSKKSLIYGKAGIGKTTLCKYIAYKWAKGELYSEFTYVIYIPLREWKNRGLKGAIRDYYYSQDEKDITLDIKENSQKMLFLFDGYDELDGDKKKALIREIELYNLTYYVITSRPYGYQKNDFSVNEHFETIGFTDENVKEYIETFFKDNSKKSKSLNGYLKSNISIRHIAYIPLMLEMICSLWEEKEFSNSLTMTELYSRIIENFLEEHSKNRDDETVFEWENREEIKEFLGKIAFNGLTKQTILFDGKFIRDMIGKDNLDFFKTSIVNSGFLKSDIKDKSLLGNNFEFIHLTFQEYFSALYVASLSKEEQSEIVRDWKFYPHMQVFFAFLGGLIEDKDNQINKTHI</sequence>
<dbReference type="PROSITE" id="PS50837">
    <property type="entry name" value="NACHT"/>
    <property type="match status" value="1"/>
</dbReference>
<reference evidence="2" key="1">
    <citation type="submission" date="2016-10" db="EMBL/GenBank/DDBJ databases">
        <authorList>
            <person name="de Groot N.N."/>
        </authorList>
    </citation>
    <scope>NUCLEOTIDE SEQUENCE</scope>
</reference>
<evidence type="ECO:0000313" key="2">
    <source>
        <dbReference type="EMBL" id="SFV52913.1"/>
    </source>
</evidence>
<dbReference type="Gene3D" id="3.40.50.300">
    <property type="entry name" value="P-loop containing nucleotide triphosphate hydrolases"/>
    <property type="match status" value="1"/>
</dbReference>
<name>A0A1W1BHC8_9ZZZZ</name>
<dbReference type="Pfam" id="PF05729">
    <property type="entry name" value="NACHT"/>
    <property type="match status" value="1"/>
</dbReference>
<feature type="domain" description="NACHT" evidence="1">
    <location>
        <begin position="247"/>
        <end position="332"/>
    </location>
</feature>
<dbReference type="InterPro" id="IPR027417">
    <property type="entry name" value="P-loop_NTPase"/>
</dbReference>
<dbReference type="PANTHER" id="PTHR46312">
    <property type="entry name" value="NACHT DOMAIN-CONTAINING PROTEIN"/>
    <property type="match status" value="1"/>
</dbReference>
<organism evidence="2">
    <name type="scientific">hydrothermal vent metagenome</name>
    <dbReference type="NCBI Taxonomy" id="652676"/>
    <lineage>
        <taxon>unclassified sequences</taxon>
        <taxon>metagenomes</taxon>
        <taxon>ecological metagenomes</taxon>
    </lineage>
</organism>
<gene>
    <name evidence="2" type="ORF">MNB_SV-12-1354</name>
</gene>
<dbReference type="PANTHER" id="PTHR46312:SF2">
    <property type="entry name" value="NUCLEOTIDE-BINDING OLIGOMERIZATION DOMAIN-CONTAINING PROTEIN 2-LIKE"/>
    <property type="match status" value="1"/>
</dbReference>